<sequence>MSLKLRFKNLFFQLLGFLPERSGNEIYHFVQEFLSKESLEFKVRSSHNSFRTFLEITQKKGISIENRHVAEIGSGWLPLMPYFFSFLSNAKSIETFDLHCHYQKKNIEQLNEVFSKEFEVKLNPDKNSKYALPSSIRYFPNSNILDHDLTDRNLIFSRFVLEHVRPEVIEAMHLKFKNELKAGSFIIHMISPGDHRAYVDKELSLQDFLKYSEHEWKKKHTRFDYHNRLRLPQYLNIFNKLNLEIIHVGYEVPDINSEYYRKFKNLNLHHDFKAYKDEELMAGAINIILKV</sequence>
<evidence type="ECO:0008006" key="3">
    <source>
        <dbReference type="Google" id="ProtNLM"/>
    </source>
</evidence>
<name>A0A9X2AA11_9FLAO</name>
<accession>A0A9X2AA11</accession>
<evidence type="ECO:0000313" key="1">
    <source>
        <dbReference type="EMBL" id="MCH4821578.1"/>
    </source>
</evidence>
<dbReference type="InterPro" id="IPR029063">
    <property type="entry name" value="SAM-dependent_MTases_sf"/>
</dbReference>
<dbReference type="AlphaFoldDB" id="A0A9X2AA11"/>
<keyword evidence="2" id="KW-1185">Reference proteome</keyword>
<dbReference type="Proteomes" id="UP001139226">
    <property type="component" value="Unassembled WGS sequence"/>
</dbReference>
<proteinExistence type="predicted"/>
<protein>
    <recommendedName>
        <fullName evidence="3">Methyltransferase type 11 domain-containing protein</fullName>
    </recommendedName>
</protein>
<dbReference type="RefSeq" id="WP_240711718.1">
    <property type="nucleotide sequence ID" value="NZ_JAKVTV010000001.1"/>
</dbReference>
<dbReference type="SUPFAM" id="SSF53335">
    <property type="entry name" value="S-adenosyl-L-methionine-dependent methyltransferases"/>
    <property type="match status" value="1"/>
</dbReference>
<gene>
    <name evidence="1" type="ORF">ML462_00195</name>
</gene>
<dbReference type="EMBL" id="JAKVTV010000001">
    <property type="protein sequence ID" value="MCH4821578.1"/>
    <property type="molecule type" value="Genomic_DNA"/>
</dbReference>
<organism evidence="1 2">
    <name type="scientific">Christiangramia lutea</name>
    <dbReference type="NCBI Taxonomy" id="1607951"/>
    <lineage>
        <taxon>Bacteria</taxon>
        <taxon>Pseudomonadati</taxon>
        <taxon>Bacteroidota</taxon>
        <taxon>Flavobacteriia</taxon>
        <taxon>Flavobacteriales</taxon>
        <taxon>Flavobacteriaceae</taxon>
        <taxon>Christiangramia</taxon>
    </lineage>
</organism>
<evidence type="ECO:0000313" key="2">
    <source>
        <dbReference type="Proteomes" id="UP001139226"/>
    </source>
</evidence>
<reference evidence="1" key="1">
    <citation type="submission" date="2022-03" db="EMBL/GenBank/DDBJ databases">
        <title>Gramella crocea sp. nov., isolated from activated sludge of a seafood processing plant.</title>
        <authorList>
            <person name="Zhang X."/>
        </authorList>
    </citation>
    <scope>NUCLEOTIDE SEQUENCE</scope>
    <source>
        <strain evidence="1">YJ019</strain>
    </source>
</reference>
<comment type="caution">
    <text evidence="1">The sequence shown here is derived from an EMBL/GenBank/DDBJ whole genome shotgun (WGS) entry which is preliminary data.</text>
</comment>